<feature type="chain" id="PRO_5004109085" description="Endo-1,4-beta-xylanase" evidence="12">
    <location>
        <begin position="21"/>
        <end position="229"/>
    </location>
</feature>
<evidence type="ECO:0000256" key="12">
    <source>
        <dbReference type="SAM" id="SignalP"/>
    </source>
</evidence>
<dbReference type="Proteomes" id="UP000016933">
    <property type="component" value="Unassembled WGS sequence"/>
</dbReference>
<feature type="active site" description="Nucleophile" evidence="10">
    <location>
        <position position="124"/>
    </location>
</feature>
<keyword evidence="5 10" id="KW-0858">Xylan degradation</keyword>
<organism evidence="14 15">
    <name type="scientific">Dothistroma septosporum (strain NZE10 / CBS 128990)</name>
    <name type="common">Red band needle blight fungus</name>
    <name type="synonym">Mycosphaerella pini</name>
    <dbReference type="NCBI Taxonomy" id="675120"/>
    <lineage>
        <taxon>Eukaryota</taxon>
        <taxon>Fungi</taxon>
        <taxon>Dikarya</taxon>
        <taxon>Ascomycota</taxon>
        <taxon>Pezizomycotina</taxon>
        <taxon>Dothideomycetes</taxon>
        <taxon>Dothideomycetidae</taxon>
        <taxon>Mycosphaerellales</taxon>
        <taxon>Mycosphaerellaceae</taxon>
        <taxon>Dothistroma</taxon>
    </lineage>
</organism>
<dbReference type="GO" id="GO:0045493">
    <property type="term" value="P:xylan catabolic process"/>
    <property type="evidence" value="ECO:0007669"/>
    <property type="project" value="UniProtKB-UniRule"/>
</dbReference>
<evidence type="ECO:0000313" key="15">
    <source>
        <dbReference type="Proteomes" id="UP000016933"/>
    </source>
</evidence>
<dbReference type="STRING" id="675120.N1PGQ5"/>
<evidence type="ECO:0000256" key="2">
    <source>
        <dbReference type="ARBA" id="ARBA00004851"/>
    </source>
</evidence>
<dbReference type="InterPro" id="IPR033123">
    <property type="entry name" value="GH11_dom"/>
</dbReference>
<evidence type="ECO:0000313" key="14">
    <source>
        <dbReference type="EMBL" id="EME41562.1"/>
    </source>
</evidence>
<evidence type="ECO:0000256" key="1">
    <source>
        <dbReference type="ARBA" id="ARBA00000681"/>
    </source>
</evidence>
<dbReference type="EC" id="3.2.1.8" evidence="4 10"/>
<comment type="catalytic activity">
    <reaction evidence="1 10 11">
        <text>Endohydrolysis of (1-&gt;4)-beta-D-xylosidic linkages in xylans.</text>
        <dbReference type="EC" id="3.2.1.8"/>
    </reaction>
</comment>
<dbReference type="PROSITE" id="PS51761">
    <property type="entry name" value="GH11_3"/>
    <property type="match status" value="1"/>
</dbReference>
<proteinExistence type="inferred from homology"/>
<evidence type="ECO:0000259" key="13">
    <source>
        <dbReference type="PROSITE" id="PS51761"/>
    </source>
</evidence>
<accession>N1PGQ5</accession>
<feature type="domain" description="GH11" evidence="13">
    <location>
        <begin position="38"/>
        <end position="229"/>
    </location>
</feature>
<dbReference type="PANTHER" id="PTHR46828:SF2">
    <property type="entry name" value="ENDO-1,4-BETA-XYLANASE A-RELATED"/>
    <property type="match status" value="1"/>
</dbReference>
<dbReference type="UniPathway" id="UPA00114"/>
<evidence type="ECO:0000256" key="4">
    <source>
        <dbReference type="ARBA" id="ARBA00012590"/>
    </source>
</evidence>
<reference evidence="14 15" key="2">
    <citation type="journal article" date="2012" name="PLoS Pathog.">
        <title>Diverse lifestyles and strategies of plant pathogenesis encoded in the genomes of eighteen Dothideomycetes fungi.</title>
        <authorList>
            <person name="Ohm R.A."/>
            <person name="Feau N."/>
            <person name="Henrissat B."/>
            <person name="Schoch C.L."/>
            <person name="Horwitz B.A."/>
            <person name="Barry K.W."/>
            <person name="Condon B.J."/>
            <person name="Copeland A.C."/>
            <person name="Dhillon B."/>
            <person name="Glaser F."/>
            <person name="Hesse C.N."/>
            <person name="Kosti I."/>
            <person name="LaButti K."/>
            <person name="Lindquist E.A."/>
            <person name="Lucas S."/>
            <person name="Salamov A.A."/>
            <person name="Bradshaw R.E."/>
            <person name="Ciuffetti L."/>
            <person name="Hamelin R.C."/>
            <person name="Kema G.H.J."/>
            <person name="Lawrence C."/>
            <person name="Scott J.A."/>
            <person name="Spatafora J.W."/>
            <person name="Turgeon B.G."/>
            <person name="de Wit P.J.G.M."/>
            <person name="Zhong S."/>
            <person name="Goodwin S.B."/>
            <person name="Grigoriev I.V."/>
        </authorList>
    </citation>
    <scope>NUCLEOTIDE SEQUENCE [LARGE SCALE GENOMIC DNA]</scope>
    <source>
        <strain evidence="15">NZE10 / CBS 128990</strain>
    </source>
</reference>
<dbReference type="PANTHER" id="PTHR46828">
    <property type="entry name" value="ENDO-1,4-BETA-XYLANASE A-RELATED"/>
    <property type="match status" value="1"/>
</dbReference>
<comment type="pathway">
    <text evidence="2 10 11">Glycan degradation; xylan degradation.</text>
</comment>
<evidence type="ECO:0000256" key="3">
    <source>
        <dbReference type="ARBA" id="ARBA00007792"/>
    </source>
</evidence>
<dbReference type="GO" id="GO:0031176">
    <property type="term" value="F:endo-1,4-beta-xylanase activity"/>
    <property type="evidence" value="ECO:0007669"/>
    <property type="project" value="UniProtKB-UniRule"/>
</dbReference>
<evidence type="ECO:0000256" key="10">
    <source>
        <dbReference type="PROSITE-ProRule" id="PRU01097"/>
    </source>
</evidence>
<dbReference type="Gene3D" id="2.60.120.180">
    <property type="match status" value="1"/>
</dbReference>
<keyword evidence="15" id="KW-1185">Reference proteome</keyword>
<feature type="active site" description="Proton donor" evidence="10">
    <location>
        <position position="216"/>
    </location>
</feature>
<evidence type="ECO:0000256" key="8">
    <source>
        <dbReference type="ARBA" id="ARBA00023295"/>
    </source>
</evidence>
<dbReference type="AlphaFoldDB" id="N1PGQ5"/>
<comment type="similarity">
    <text evidence="3 10 11">Belongs to the glycosyl hydrolase 11 (cellulase G) family.</text>
</comment>
<evidence type="ECO:0000256" key="6">
    <source>
        <dbReference type="ARBA" id="ARBA00022801"/>
    </source>
</evidence>
<reference evidence="15" key="1">
    <citation type="journal article" date="2012" name="PLoS Genet.">
        <title>The genomes of the fungal plant pathogens Cladosporium fulvum and Dothistroma septosporum reveal adaptation to different hosts and lifestyles but also signatures of common ancestry.</title>
        <authorList>
            <person name="de Wit P.J.G.M."/>
            <person name="van der Burgt A."/>
            <person name="Oekmen B."/>
            <person name="Stergiopoulos I."/>
            <person name="Abd-Elsalam K.A."/>
            <person name="Aerts A.L."/>
            <person name="Bahkali A.H."/>
            <person name="Beenen H.G."/>
            <person name="Chettri P."/>
            <person name="Cox M.P."/>
            <person name="Datema E."/>
            <person name="de Vries R.P."/>
            <person name="Dhillon B."/>
            <person name="Ganley A.R."/>
            <person name="Griffiths S.A."/>
            <person name="Guo Y."/>
            <person name="Hamelin R.C."/>
            <person name="Henrissat B."/>
            <person name="Kabir M.S."/>
            <person name="Jashni M.K."/>
            <person name="Kema G."/>
            <person name="Klaubauf S."/>
            <person name="Lapidus A."/>
            <person name="Levasseur A."/>
            <person name="Lindquist E."/>
            <person name="Mehrabi R."/>
            <person name="Ohm R.A."/>
            <person name="Owen T.J."/>
            <person name="Salamov A."/>
            <person name="Schwelm A."/>
            <person name="Schijlen E."/>
            <person name="Sun H."/>
            <person name="van den Burg H.A."/>
            <person name="van Ham R.C.H.J."/>
            <person name="Zhang S."/>
            <person name="Goodwin S.B."/>
            <person name="Grigoriev I.V."/>
            <person name="Collemare J."/>
            <person name="Bradshaw R.E."/>
        </authorList>
    </citation>
    <scope>NUCLEOTIDE SEQUENCE [LARGE SCALE GENOMIC DNA]</scope>
    <source>
        <strain evidence="15">NZE10 / CBS 128990</strain>
    </source>
</reference>
<evidence type="ECO:0000256" key="5">
    <source>
        <dbReference type="ARBA" id="ARBA00022651"/>
    </source>
</evidence>
<dbReference type="InterPro" id="IPR001137">
    <property type="entry name" value="Glyco_hydro_11"/>
</dbReference>
<keyword evidence="8 10" id="KW-0326">Glycosidase</keyword>
<dbReference type="EMBL" id="KB446542">
    <property type="protein sequence ID" value="EME41562.1"/>
    <property type="molecule type" value="Genomic_DNA"/>
</dbReference>
<name>N1PGQ5_DOTSN</name>
<dbReference type="OrthoDB" id="1077582at2759"/>
<evidence type="ECO:0000256" key="7">
    <source>
        <dbReference type="ARBA" id="ARBA00023277"/>
    </source>
</evidence>
<keyword evidence="6 10" id="KW-0378">Hydrolase</keyword>
<evidence type="ECO:0000256" key="9">
    <source>
        <dbReference type="ARBA" id="ARBA00023326"/>
    </source>
</evidence>
<dbReference type="PRINTS" id="PR00911">
    <property type="entry name" value="GLHYDRLASE11"/>
</dbReference>
<dbReference type="eggNOG" id="ENOG502RXA7">
    <property type="taxonomic scope" value="Eukaryota"/>
</dbReference>
<dbReference type="InterPro" id="IPR013320">
    <property type="entry name" value="ConA-like_dom_sf"/>
</dbReference>
<keyword evidence="12" id="KW-0732">Signal</keyword>
<dbReference type="HOGENOM" id="CLU_052631_0_0_1"/>
<gene>
    <name evidence="14" type="ORF">DOTSEDRAFT_176781</name>
</gene>
<keyword evidence="7 10" id="KW-0119">Carbohydrate metabolism</keyword>
<dbReference type="SUPFAM" id="SSF49899">
    <property type="entry name" value="Concanavalin A-like lectins/glucanases"/>
    <property type="match status" value="1"/>
</dbReference>
<feature type="signal peptide" evidence="12">
    <location>
        <begin position="1"/>
        <end position="20"/>
    </location>
</feature>
<dbReference type="InterPro" id="IPR013319">
    <property type="entry name" value="GH11/12"/>
</dbReference>
<sequence>MMVSFIRLLLVALAAMSASAWPIEESSLEMSTPLSKRQGLATGQGINNGWFYSWWSDKTGSHVYNNGAGGSYDVTWSGDGNFVGGKGYQTGAARTIRYSASFKPTNNGNAYLAVYGWTRSSLVEYYILENIGEYNPCSGKTVLGTVSSDGGVYDVCKNTRTNAPSIDGTATFDQYISVRQSKRSSGSVTTGNHFKKWESLGLKLGASFDYQIMAVEGNDSAGSANVTVS</sequence>
<evidence type="ECO:0000256" key="11">
    <source>
        <dbReference type="RuleBase" id="RU362015"/>
    </source>
</evidence>
<protein>
    <recommendedName>
        <fullName evidence="4 10">Endo-1,4-beta-xylanase</fullName>
        <ecNumber evidence="4 10">3.2.1.8</ecNumber>
    </recommendedName>
</protein>
<keyword evidence="9 10" id="KW-0624">Polysaccharide degradation</keyword>
<dbReference type="Pfam" id="PF00457">
    <property type="entry name" value="Glyco_hydro_11"/>
    <property type="match status" value="1"/>
</dbReference>
<dbReference type="OMA" id="THFDAWA"/>